<organism evidence="1">
    <name type="scientific">marine sediment metagenome</name>
    <dbReference type="NCBI Taxonomy" id="412755"/>
    <lineage>
        <taxon>unclassified sequences</taxon>
        <taxon>metagenomes</taxon>
        <taxon>ecological metagenomes</taxon>
    </lineage>
</organism>
<sequence>YWIDDIEAISVTNLIRSFGIGVDIESLPPTARQNFENARIRGTYAHIMAKYFFQNQLDENTIDPQLKPYLEALKKIKEDYQVEPLAIEKKIGFKNLLVAGTPDIRGLFKTKHRFADWKFTYDCAKETHLQLGGYRYIYNMEVEKPEDMIGRGLIFHINPKKYKDKGYKAIDEDFDAADEFKSLLIAHHVRRKYQ</sequence>
<accession>A0A0F9B0V1</accession>
<reference evidence="1" key="1">
    <citation type="journal article" date="2015" name="Nature">
        <title>Complex archaea that bridge the gap between prokaryotes and eukaryotes.</title>
        <authorList>
            <person name="Spang A."/>
            <person name="Saw J.H."/>
            <person name="Jorgensen S.L."/>
            <person name="Zaremba-Niedzwiedzka K."/>
            <person name="Martijn J."/>
            <person name="Lind A.E."/>
            <person name="van Eijk R."/>
            <person name="Schleper C."/>
            <person name="Guy L."/>
            <person name="Ettema T.J."/>
        </authorList>
    </citation>
    <scope>NUCLEOTIDE SEQUENCE</scope>
</reference>
<gene>
    <name evidence="1" type="ORF">LCGC14_2784640</name>
</gene>
<name>A0A0F9B0V1_9ZZZZ</name>
<dbReference type="EMBL" id="LAZR01051838">
    <property type="protein sequence ID" value="KKK84309.1"/>
    <property type="molecule type" value="Genomic_DNA"/>
</dbReference>
<evidence type="ECO:0000313" key="1">
    <source>
        <dbReference type="EMBL" id="KKK84309.1"/>
    </source>
</evidence>
<evidence type="ECO:0008006" key="2">
    <source>
        <dbReference type="Google" id="ProtNLM"/>
    </source>
</evidence>
<comment type="caution">
    <text evidence="1">The sequence shown here is derived from an EMBL/GenBank/DDBJ whole genome shotgun (WGS) entry which is preliminary data.</text>
</comment>
<feature type="non-terminal residue" evidence="1">
    <location>
        <position position="1"/>
    </location>
</feature>
<protein>
    <recommendedName>
        <fullName evidence="2">PD-(D/E)XK endonuclease-like domain-containing protein</fullName>
    </recommendedName>
</protein>
<dbReference type="AlphaFoldDB" id="A0A0F9B0V1"/>
<proteinExistence type="predicted"/>